<dbReference type="EMBL" id="CP001791">
    <property type="protein sequence ID" value="ADH98372.1"/>
    <property type="molecule type" value="Genomic_DNA"/>
</dbReference>
<evidence type="ECO:0000313" key="4">
    <source>
        <dbReference type="Proteomes" id="UP000000271"/>
    </source>
</evidence>
<dbReference type="CDD" id="cd00077">
    <property type="entry name" value="HDc"/>
    <property type="match status" value="1"/>
</dbReference>
<dbReference type="Proteomes" id="UP000000271">
    <property type="component" value="Chromosome"/>
</dbReference>
<evidence type="ECO:0000313" key="3">
    <source>
        <dbReference type="EMBL" id="ADH98372.1"/>
    </source>
</evidence>
<keyword evidence="4" id="KW-1185">Reference proteome</keyword>
<name>D6XZJ8_BACIE</name>
<dbReference type="InterPro" id="IPR006674">
    <property type="entry name" value="HD_domain"/>
</dbReference>
<feature type="domain" description="HD-GYP" evidence="2">
    <location>
        <begin position="120"/>
        <end position="313"/>
    </location>
</feature>
<sequence>MDHSFVNPSLQILKSGLALERASSKHSVVSLLHAFDGTEVIHHRLDKGSRWGISPDEEETERLEAVYILSGKLKMKRSTEETTLLNGDFLSGTPINEYLVLTALEESAFLYITSKPVFHYYSHDTRNFEELAIKIEQKDGYTADHCSRIKDLAMLVGDKMGLHSESLMKLHFGALLHDIGKTQVPEEILLKPSKLTEEEWAIMKLHTSYGAEMLRETCISHFLLAAEVVEQHHERYDGSGYPRGLKKEEISLEAAIVGLVDSYDAITSERVYQHARSHESALNELRGLRGIKYQPDVVDAFTDVIEHHRKGGD</sequence>
<dbReference type="Gene3D" id="1.10.3210.10">
    <property type="entry name" value="Hypothetical protein af1432"/>
    <property type="match status" value="1"/>
</dbReference>
<dbReference type="eggNOG" id="COG3437">
    <property type="taxonomic scope" value="Bacteria"/>
</dbReference>
<evidence type="ECO:0000259" key="1">
    <source>
        <dbReference type="PROSITE" id="PS51831"/>
    </source>
</evidence>
<dbReference type="PANTHER" id="PTHR45228:SF4">
    <property type="entry name" value="LIPOPROTEIN"/>
    <property type="match status" value="1"/>
</dbReference>
<dbReference type="GO" id="GO:0016787">
    <property type="term" value="F:hydrolase activity"/>
    <property type="evidence" value="ECO:0007669"/>
    <property type="project" value="UniProtKB-KW"/>
</dbReference>
<dbReference type="InterPro" id="IPR037522">
    <property type="entry name" value="HD_GYP_dom"/>
</dbReference>
<dbReference type="PANTHER" id="PTHR45228">
    <property type="entry name" value="CYCLIC DI-GMP PHOSPHODIESTERASE TM_0186-RELATED"/>
    <property type="match status" value="1"/>
</dbReference>
<dbReference type="AlphaFoldDB" id="D6XZJ8"/>
<dbReference type="Pfam" id="PF13487">
    <property type="entry name" value="HD_5"/>
    <property type="match status" value="1"/>
</dbReference>
<feature type="domain" description="HD" evidence="1">
    <location>
        <begin position="142"/>
        <end position="266"/>
    </location>
</feature>
<evidence type="ECO:0000259" key="2">
    <source>
        <dbReference type="PROSITE" id="PS51832"/>
    </source>
</evidence>
<dbReference type="InterPro" id="IPR003607">
    <property type="entry name" value="HD/PDEase_dom"/>
</dbReference>
<dbReference type="HOGENOM" id="CLU_000445_92_1_9"/>
<dbReference type="SMART" id="SM00471">
    <property type="entry name" value="HDc"/>
    <property type="match status" value="1"/>
</dbReference>
<dbReference type="PROSITE" id="PS51832">
    <property type="entry name" value="HD_GYP"/>
    <property type="match status" value="1"/>
</dbReference>
<reference evidence="3" key="1">
    <citation type="submission" date="2009-10" db="EMBL/GenBank/DDBJ databases">
        <title>Complete sequence of Bacillus selenitireducens MLS10.</title>
        <authorList>
            <consortium name="US DOE Joint Genome Institute"/>
            <person name="Lucas S."/>
            <person name="Copeland A."/>
            <person name="Lapidus A."/>
            <person name="Glavina del Rio T."/>
            <person name="Dalin E."/>
            <person name="Tice H."/>
            <person name="Bruce D."/>
            <person name="Goodwin L."/>
            <person name="Pitluck S."/>
            <person name="Sims D."/>
            <person name="Brettin T."/>
            <person name="Detter J.C."/>
            <person name="Han C."/>
            <person name="Larimer F."/>
            <person name="Land M."/>
            <person name="Hauser L."/>
            <person name="Kyrpides N."/>
            <person name="Ovchinnikova G."/>
            <person name="Stolz J."/>
        </authorList>
    </citation>
    <scope>NUCLEOTIDE SEQUENCE [LARGE SCALE GENOMIC DNA]</scope>
    <source>
        <strain evidence="3">MLS10</strain>
    </source>
</reference>
<dbReference type="InterPro" id="IPR006675">
    <property type="entry name" value="HDIG_dom"/>
</dbReference>
<gene>
    <name evidence="3" type="ordered locus">Bsel_0846</name>
</gene>
<accession>D6XZJ8</accession>
<proteinExistence type="predicted"/>
<dbReference type="RefSeq" id="WP_013171797.1">
    <property type="nucleotide sequence ID" value="NC_014219.1"/>
</dbReference>
<dbReference type="PROSITE" id="PS51831">
    <property type="entry name" value="HD"/>
    <property type="match status" value="1"/>
</dbReference>
<protein>
    <submittedName>
        <fullName evidence="3">Metal dependent phosphohydrolase</fullName>
    </submittedName>
</protein>
<dbReference type="InterPro" id="IPR052020">
    <property type="entry name" value="Cyclic_di-GMP/3'3'-cGAMP_PDE"/>
</dbReference>
<dbReference type="NCBIfam" id="TIGR00277">
    <property type="entry name" value="HDIG"/>
    <property type="match status" value="1"/>
</dbReference>
<organism evidence="3 4">
    <name type="scientific">Bacillus selenitireducens (strain ATCC 700615 / DSM 15326 / MLS10)</name>
    <dbReference type="NCBI Taxonomy" id="439292"/>
    <lineage>
        <taxon>Bacteria</taxon>
        <taxon>Bacillati</taxon>
        <taxon>Bacillota</taxon>
        <taxon>Bacilli</taxon>
        <taxon>Bacillales</taxon>
        <taxon>Bacillaceae</taxon>
        <taxon>Salisediminibacterium</taxon>
    </lineage>
</organism>
<dbReference type="KEGG" id="bse:Bsel_0846"/>
<dbReference type="SUPFAM" id="SSF109604">
    <property type="entry name" value="HD-domain/PDEase-like"/>
    <property type="match status" value="1"/>
</dbReference>
<dbReference type="STRING" id="439292.Bsel_0846"/>